<dbReference type="PANTHER" id="PTHR33194">
    <property type="entry name" value="ZINC KNUCKLE DOMAINCONTAINING PROTEIN"/>
    <property type="match status" value="1"/>
</dbReference>
<accession>A0A443S2F0</accession>
<comment type="caution">
    <text evidence="2">The sequence shown here is derived from an EMBL/GenBank/DDBJ whole genome shotgun (WGS) entry which is preliminary data.</text>
</comment>
<evidence type="ECO:0000259" key="1">
    <source>
        <dbReference type="Pfam" id="PF19259"/>
    </source>
</evidence>
<dbReference type="Gene3D" id="2.40.70.10">
    <property type="entry name" value="Acid Proteases"/>
    <property type="match status" value="1"/>
</dbReference>
<dbReference type="OrthoDB" id="10037266at2759"/>
<protein>
    <recommendedName>
        <fullName evidence="1">Ty3 transposon capsid-like protein domain-containing protein</fullName>
    </recommendedName>
</protein>
<dbReference type="Proteomes" id="UP000288716">
    <property type="component" value="Unassembled WGS sequence"/>
</dbReference>
<proteinExistence type="predicted"/>
<dbReference type="AlphaFoldDB" id="A0A443S2F0"/>
<dbReference type="EMBL" id="NCKV01011139">
    <property type="protein sequence ID" value="RWS21712.1"/>
    <property type="molecule type" value="Genomic_DNA"/>
</dbReference>
<name>A0A443S2F0_9ACAR</name>
<reference evidence="2 3" key="1">
    <citation type="journal article" date="2018" name="Gigascience">
        <title>Genomes of trombidid mites reveal novel predicted allergens and laterally-transferred genes associated with secondary metabolism.</title>
        <authorList>
            <person name="Dong X."/>
            <person name="Chaisiri K."/>
            <person name="Xia D."/>
            <person name="Armstrong S.D."/>
            <person name="Fang Y."/>
            <person name="Donnelly M.J."/>
            <person name="Kadowaki T."/>
            <person name="McGarry J.W."/>
            <person name="Darby A.C."/>
            <person name="Makepeace B.L."/>
        </authorList>
    </citation>
    <scope>NUCLEOTIDE SEQUENCE [LARGE SCALE GENOMIC DNA]</scope>
    <source>
        <strain evidence="2">UoL-UT</strain>
    </source>
</reference>
<dbReference type="InterPro" id="IPR045358">
    <property type="entry name" value="Ty3_capsid"/>
</dbReference>
<organism evidence="2 3">
    <name type="scientific">Leptotrombidium deliense</name>
    <dbReference type="NCBI Taxonomy" id="299467"/>
    <lineage>
        <taxon>Eukaryota</taxon>
        <taxon>Metazoa</taxon>
        <taxon>Ecdysozoa</taxon>
        <taxon>Arthropoda</taxon>
        <taxon>Chelicerata</taxon>
        <taxon>Arachnida</taxon>
        <taxon>Acari</taxon>
        <taxon>Acariformes</taxon>
        <taxon>Trombidiformes</taxon>
        <taxon>Prostigmata</taxon>
        <taxon>Anystina</taxon>
        <taxon>Parasitengona</taxon>
        <taxon>Trombiculoidea</taxon>
        <taxon>Trombiculidae</taxon>
        <taxon>Leptotrombidium</taxon>
    </lineage>
</organism>
<dbReference type="Pfam" id="PF19259">
    <property type="entry name" value="Ty3_capsid"/>
    <property type="match status" value="1"/>
</dbReference>
<sequence>MDPQAFADALSQAFQTLDFNRPGIPCFDPAKQDVNEWIIAFNAVTNGKTDQQKIQFLPNTLQNSALRWFTGQASQANFANRTWQQWEDAIKHEFGRKLNNIVRDLHTRQQKEHEKATEFCRETLRLCSQTNPNMTEEEKIEHLMRGIKPDLRERIFLMSPTDSNDFVTKIGSLETMQFKSGSADIQSLADSLVTQIVSKMNIQSHNNRETPILHQDERSNVLEERIDSLNAKLDKFMDLQSNRNQQTTRINRPSRRDQHQSYFNPISFGNPSFGSCPSIVTLPSYAVTRNLISVPATFKHEDYSPIIDSGSRKNIVSEAFVKKNNLRIKNESSTILRVVNGGTVTPLGEVTFDLEIGNKIYEIKALVVNNFSFHILLGTEFCAENGVEINFKTRSIHIGLLKHPINNDFFENQSAI</sequence>
<gene>
    <name evidence="2" type="ORF">B4U80_11786</name>
</gene>
<dbReference type="Pfam" id="PF13650">
    <property type="entry name" value="Asp_protease_2"/>
    <property type="match status" value="1"/>
</dbReference>
<dbReference type="SUPFAM" id="SSF50630">
    <property type="entry name" value="Acid proteases"/>
    <property type="match status" value="1"/>
</dbReference>
<keyword evidence="3" id="KW-1185">Reference proteome</keyword>
<dbReference type="CDD" id="cd00303">
    <property type="entry name" value="retropepsin_like"/>
    <property type="match status" value="1"/>
</dbReference>
<evidence type="ECO:0000313" key="3">
    <source>
        <dbReference type="Proteomes" id="UP000288716"/>
    </source>
</evidence>
<dbReference type="VEuPathDB" id="VectorBase:LDEU010328"/>
<feature type="non-terminal residue" evidence="2">
    <location>
        <position position="416"/>
    </location>
</feature>
<evidence type="ECO:0000313" key="2">
    <source>
        <dbReference type="EMBL" id="RWS21712.1"/>
    </source>
</evidence>
<dbReference type="PANTHER" id="PTHR33194:SF4">
    <property type="entry name" value="CCHC-TYPE DOMAIN-CONTAINING PROTEIN"/>
    <property type="match status" value="1"/>
</dbReference>
<dbReference type="InterPro" id="IPR021109">
    <property type="entry name" value="Peptidase_aspartic_dom_sf"/>
</dbReference>
<feature type="domain" description="Ty3 transposon capsid-like protein" evidence="1">
    <location>
        <begin position="48"/>
        <end position="160"/>
    </location>
</feature>